<name>A0ABW3ILM5_9RHOB</name>
<organism evidence="1 2">
    <name type="scientific">Tropicimonas aquimaris</name>
    <dbReference type="NCBI Taxonomy" id="914152"/>
    <lineage>
        <taxon>Bacteria</taxon>
        <taxon>Pseudomonadati</taxon>
        <taxon>Pseudomonadota</taxon>
        <taxon>Alphaproteobacteria</taxon>
        <taxon>Rhodobacterales</taxon>
        <taxon>Roseobacteraceae</taxon>
        <taxon>Tropicimonas</taxon>
    </lineage>
</organism>
<sequence>MPHPFIDSAHLRDIHADRFRQDAFLLHGSVNLPDNPAVRAEIAAMLREIAADPPPQRPPARPVIARLQNWGPRWFGWLRAMPLP</sequence>
<keyword evidence="2" id="KW-1185">Reference proteome</keyword>
<proteinExistence type="predicted"/>
<protein>
    <submittedName>
        <fullName evidence="1">Uncharacterized protein</fullName>
    </submittedName>
</protein>
<reference evidence="2" key="1">
    <citation type="journal article" date="2019" name="Int. J. Syst. Evol. Microbiol.">
        <title>The Global Catalogue of Microorganisms (GCM) 10K type strain sequencing project: providing services to taxonomists for standard genome sequencing and annotation.</title>
        <authorList>
            <consortium name="The Broad Institute Genomics Platform"/>
            <consortium name="The Broad Institute Genome Sequencing Center for Infectious Disease"/>
            <person name="Wu L."/>
            <person name="Ma J."/>
        </authorList>
    </citation>
    <scope>NUCLEOTIDE SEQUENCE [LARGE SCALE GENOMIC DNA]</scope>
    <source>
        <strain evidence="2">CCUG 60524</strain>
    </source>
</reference>
<evidence type="ECO:0000313" key="1">
    <source>
        <dbReference type="EMBL" id="MFD0978810.1"/>
    </source>
</evidence>
<gene>
    <name evidence="1" type="ORF">ACFQ2S_04030</name>
</gene>
<dbReference type="EMBL" id="JBHTJT010000007">
    <property type="protein sequence ID" value="MFD0978810.1"/>
    <property type="molecule type" value="Genomic_DNA"/>
</dbReference>
<comment type="caution">
    <text evidence="1">The sequence shown here is derived from an EMBL/GenBank/DDBJ whole genome shotgun (WGS) entry which is preliminary data.</text>
</comment>
<evidence type="ECO:0000313" key="2">
    <source>
        <dbReference type="Proteomes" id="UP001597108"/>
    </source>
</evidence>
<dbReference type="Proteomes" id="UP001597108">
    <property type="component" value="Unassembled WGS sequence"/>
</dbReference>
<dbReference type="RefSeq" id="WP_386072917.1">
    <property type="nucleotide sequence ID" value="NZ_JBHTJT010000007.1"/>
</dbReference>
<accession>A0ABW3ILM5</accession>